<dbReference type="Pfam" id="PF00069">
    <property type="entry name" value="Pkinase"/>
    <property type="match status" value="1"/>
</dbReference>
<accession>A0A0C3AJP6</accession>
<dbReference type="AlphaFoldDB" id="A0A0C3AJP6"/>
<evidence type="ECO:0000313" key="4">
    <source>
        <dbReference type="Proteomes" id="UP000054097"/>
    </source>
</evidence>
<evidence type="ECO:0000256" key="1">
    <source>
        <dbReference type="SAM" id="MobiDB-lite"/>
    </source>
</evidence>
<dbReference type="PANTHER" id="PTHR44329">
    <property type="entry name" value="SERINE/THREONINE-PROTEIN KINASE TNNI3K-RELATED"/>
    <property type="match status" value="1"/>
</dbReference>
<feature type="compositionally biased region" description="Low complexity" evidence="1">
    <location>
        <begin position="131"/>
        <end position="157"/>
    </location>
</feature>
<feature type="region of interest" description="Disordered" evidence="1">
    <location>
        <begin position="64"/>
        <end position="157"/>
    </location>
</feature>
<dbReference type="GO" id="GO:0004674">
    <property type="term" value="F:protein serine/threonine kinase activity"/>
    <property type="evidence" value="ECO:0007669"/>
    <property type="project" value="TreeGrafter"/>
</dbReference>
<organism evidence="3 4">
    <name type="scientific">Serendipita vermifera MAFF 305830</name>
    <dbReference type="NCBI Taxonomy" id="933852"/>
    <lineage>
        <taxon>Eukaryota</taxon>
        <taxon>Fungi</taxon>
        <taxon>Dikarya</taxon>
        <taxon>Basidiomycota</taxon>
        <taxon>Agaricomycotina</taxon>
        <taxon>Agaricomycetes</taxon>
        <taxon>Sebacinales</taxon>
        <taxon>Serendipitaceae</taxon>
        <taxon>Serendipita</taxon>
    </lineage>
</organism>
<dbReference type="Gene3D" id="1.10.510.10">
    <property type="entry name" value="Transferase(Phosphotransferase) domain 1"/>
    <property type="match status" value="1"/>
</dbReference>
<keyword evidence="4" id="KW-1185">Reference proteome</keyword>
<sequence length="454" mass="49931">MPTSINSAKQPLSTLPSWISIKRWARLFRSSISTRAEQAPSLVADRNLHPLPASTIDRSSNTSYIYTSTSTPESLRGSQQSHSFSQASIPNLSPDRSPSPNNDLVNSTNCINASPTLDSSESATVLPPTPVASSPPSSSFHPSSFSSLPSSSLSSTSTLPKLQLVPTVKHTLRDFSDISRPSSDPVYTGPYSRVYKQEYQKETLAIKVVRSVGTLPAIRRRMRREVETGSRVDHPNILPILGVIEADWCLYGCIVTRWAINGDAAHWIRRGHVSGPDRLQLFRGVSAGLQHLHGRSIVHGDLKPQNVLIGEFGNPLICDFGLARILDAESHDQGDDLNTTTLHTGTVRYLAFELVEPDTPAERTTASDVHALGCVGYEFLYLEKPYASRLNNAGGHIFRDIANRIPPARRPPPPLGSQEAIIWDLLELCWDIHPERRPTTSTVCDTLDIVERTL</sequence>
<dbReference type="OrthoDB" id="4062651at2759"/>
<gene>
    <name evidence="3" type="ORF">M408DRAFT_143011</name>
</gene>
<dbReference type="HOGENOM" id="CLU_602907_0_0_1"/>
<reference evidence="3 4" key="1">
    <citation type="submission" date="2014-04" db="EMBL/GenBank/DDBJ databases">
        <authorList>
            <consortium name="DOE Joint Genome Institute"/>
            <person name="Kuo A."/>
            <person name="Zuccaro A."/>
            <person name="Kohler A."/>
            <person name="Nagy L.G."/>
            <person name="Floudas D."/>
            <person name="Copeland A."/>
            <person name="Barry K.W."/>
            <person name="Cichocki N."/>
            <person name="Veneault-Fourrey C."/>
            <person name="LaButti K."/>
            <person name="Lindquist E.A."/>
            <person name="Lipzen A."/>
            <person name="Lundell T."/>
            <person name="Morin E."/>
            <person name="Murat C."/>
            <person name="Sun H."/>
            <person name="Tunlid A."/>
            <person name="Henrissat B."/>
            <person name="Grigoriev I.V."/>
            <person name="Hibbett D.S."/>
            <person name="Martin F."/>
            <person name="Nordberg H.P."/>
            <person name="Cantor M.N."/>
            <person name="Hua S.X."/>
        </authorList>
    </citation>
    <scope>NUCLEOTIDE SEQUENCE [LARGE SCALE GENOMIC DNA]</scope>
    <source>
        <strain evidence="3 4">MAFF 305830</strain>
    </source>
</reference>
<protein>
    <recommendedName>
        <fullName evidence="2">Protein kinase domain-containing protein</fullName>
    </recommendedName>
</protein>
<proteinExistence type="predicted"/>
<dbReference type="PROSITE" id="PS50011">
    <property type="entry name" value="PROTEIN_KINASE_DOM"/>
    <property type="match status" value="1"/>
</dbReference>
<dbReference type="PROSITE" id="PS00108">
    <property type="entry name" value="PROTEIN_KINASE_ST"/>
    <property type="match status" value="1"/>
</dbReference>
<dbReference type="SMART" id="SM00220">
    <property type="entry name" value="S_TKc"/>
    <property type="match status" value="1"/>
</dbReference>
<dbReference type="EMBL" id="KN824448">
    <property type="protein sequence ID" value="KIM20294.1"/>
    <property type="molecule type" value="Genomic_DNA"/>
</dbReference>
<dbReference type="InterPro" id="IPR000719">
    <property type="entry name" value="Prot_kinase_dom"/>
</dbReference>
<dbReference type="STRING" id="933852.A0A0C3AJP6"/>
<name>A0A0C3AJP6_SERVB</name>
<evidence type="ECO:0000313" key="3">
    <source>
        <dbReference type="EMBL" id="KIM20294.1"/>
    </source>
</evidence>
<feature type="domain" description="Protein kinase" evidence="2">
    <location>
        <begin position="180"/>
        <end position="454"/>
    </location>
</feature>
<dbReference type="InterPro" id="IPR011009">
    <property type="entry name" value="Kinase-like_dom_sf"/>
</dbReference>
<dbReference type="PANTHER" id="PTHR44329:SF214">
    <property type="entry name" value="PROTEIN KINASE DOMAIN-CONTAINING PROTEIN"/>
    <property type="match status" value="1"/>
</dbReference>
<dbReference type="InterPro" id="IPR008271">
    <property type="entry name" value="Ser/Thr_kinase_AS"/>
</dbReference>
<dbReference type="CDD" id="cd14014">
    <property type="entry name" value="STKc_PknB_like"/>
    <property type="match status" value="1"/>
</dbReference>
<reference evidence="4" key="2">
    <citation type="submission" date="2015-01" db="EMBL/GenBank/DDBJ databases">
        <title>Evolutionary Origins and Diversification of the Mycorrhizal Mutualists.</title>
        <authorList>
            <consortium name="DOE Joint Genome Institute"/>
            <consortium name="Mycorrhizal Genomics Consortium"/>
            <person name="Kohler A."/>
            <person name="Kuo A."/>
            <person name="Nagy L.G."/>
            <person name="Floudas D."/>
            <person name="Copeland A."/>
            <person name="Barry K.W."/>
            <person name="Cichocki N."/>
            <person name="Veneault-Fourrey C."/>
            <person name="LaButti K."/>
            <person name="Lindquist E.A."/>
            <person name="Lipzen A."/>
            <person name="Lundell T."/>
            <person name="Morin E."/>
            <person name="Murat C."/>
            <person name="Riley R."/>
            <person name="Ohm R."/>
            <person name="Sun H."/>
            <person name="Tunlid A."/>
            <person name="Henrissat B."/>
            <person name="Grigoriev I.V."/>
            <person name="Hibbett D.S."/>
            <person name="Martin F."/>
        </authorList>
    </citation>
    <scope>NUCLEOTIDE SEQUENCE [LARGE SCALE GENOMIC DNA]</scope>
    <source>
        <strain evidence="4">MAFF 305830</strain>
    </source>
</reference>
<dbReference type="InterPro" id="IPR051681">
    <property type="entry name" value="Ser/Thr_Kinases-Pseudokinases"/>
</dbReference>
<dbReference type="Proteomes" id="UP000054097">
    <property type="component" value="Unassembled WGS sequence"/>
</dbReference>
<feature type="compositionally biased region" description="Polar residues" evidence="1">
    <location>
        <begin position="72"/>
        <end position="123"/>
    </location>
</feature>
<dbReference type="GO" id="GO:0005524">
    <property type="term" value="F:ATP binding"/>
    <property type="evidence" value="ECO:0007669"/>
    <property type="project" value="InterPro"/>
</dbReference>
<dbReference type="SUPFAM" id="SSF56112">
    <property type="entry name" value="Protein kinase-like (PK-like)"/>
    <property type="match status" value="1"/>
</dbReference>
<evidence type="ECO:0000259" key="2">
    <source>
        <dbReference type="PROSITE" id="PS50011"/>
    </source>
</evidence>